<evidence type="ECO:0000313" key="3">
    <source>
        <dbReference type="EMBL" id="KAF9735794.1"/>
    </source>
</evidence>
<feature type="compositionally biased region" description="Polar residues" evidence="2">
    <location>
        <begin position="227"/>
        <end position="237"/>
    </location>
</feature>
<feature type="compositionally biased region" description="Polar residues" evidence="2">
    <location>
        <begin position="507"/>
        <end position="516"/>
    </location>
</feature>
<protein>
    <submittedName>
        <fullName evidence="3">Uncharacterized protein</fullName>
    </submittedName>
</protein>
<evidence type="ECO:0000256" key="1">
    <source>
        <dbReference type="SAM" id="Coils"/>
    </source>
</evidence>
<feature type="region of interest" description="Disordered" evidence="2">
    <location>
        <begin position="172"/>
        <end position="194"/>
    </location>
</feature>
<name>A0A9P6GI38_9PLEO</name>
<evidence type="ECO:0000256" key="2">
    <source>
        <dbReference type="SAM" id="MobiDB-lite"/>
    </source>
</evidence>
<dbReference type="EMBL" id="WJXW01000005">
    <property type="protein sequence ID" value="KAF9735794.1"/>
    <property type="molecule type" value="Genomic_DNA"/>
</dbReference>
<keyword evidence="4" id="KW-1185">Reference proteome</keyword>
<reference evidence="3" key="1">
    <citation type="journal article" date="2020" name="Mol. Plant Microbe Interact.">
        <title>Genome Sequence of the Biocontrol Agent Coniothyrium minitans strain Conio (IMI 134523).</title>
        <authorList>
            <person name="Patel D."/>
            <person name="Shittu T.A."/>
            <person name="Baroncelli R."/>
            <person name="Muthumeenakshi S."/>
            <person name="Osborne T.H."/>
            <person name="Janganan T.K."/>
            <person name="Sreenivasaprasad S."/>
        </authorList>
    </citation>
    <scope>NUCLEOTIDE SEQUENCE</scope>
    <source>
        <strain evidence="3">Conio</strain>
    </source>
</reference>
<organism evidence="3 4">
    <name type="scientific">Paraphaeosphaeria minitans</name>
    <dbReference type="NCBI Taxonomy" id="565426"/>
    <lineage>
        <taxon>Eukaryota</taxon>
        <taxon>Fungi</taxon>
        <taxon>Dikarya</taxon>
        <taxon>Ascomycota</taxon>
        <taxon>Pezizomycotina</taxon>
        <taxon>Dothideomycetes</taxon>
        <taxon>Pleosporomycetidae</taxon>
        <taxon>Pleosporales</taxon>
        <taxon>Massarineae</taxon>
        <taxon>Didymosphaeriaceae</taxon>
        <taxon>Paraphaeosphaeria</taxon>
    </lineage>
</organism>
<feature type="region of interest" description="Disordered" evidence="2">
    <location>
        <begin position="486"/>
        <end position="544"/>
    </location>
</feature>
<dbReference type="OrthoDB" id="10604206at2759"/>
<dbReference type="AlphaFoldDB" id="A0A9P6GI38"/>
<dbReference type="Proteomes" id="UP000756921">
    <property type="component" value="Unassembled WGS sequence"/>
</dbReference>
<feature type="compositionally biased region" description="Polar residues" evidence="2">
    <location>
        <begin position="178"/>
        <end position="189"/>
    </location>
</feature>
<proteinExistence type="predicted"/>
<comment type="caution">
    <text evidence="3">The sequence shown here is derived from an EMBL/GenBank/DDBJ whole genome shotgun (WGS) entry which is preliminary data.</text>
</comment>
<feature type="region of interest" description="Disordered" evidence="2">
    <location>
        <begin position="218"/>
        <end position="237"/>
    </location>
</feature>
<feature type="coiled-coil region" evidence="1">
    <location>
        <begin position="444"/>
        <end position="478"/>
    </location>
</feature>
<sequence>MNHGTEQKLETLQKQLGEFTKIATNLTAHSLSPFIMPPQSAGGHDDPKYLELWGITSSHFRAITKWENAVGKLQRQFAEHRVVKLSPKIFQAFQELQQRLERQEKRQHELEKFKKSAHSLVQTHEINIGVCHRNIRNIVQETEKLRISVTALQATVDKGVISTSQKIIGSVSPRELQSDCQVSPDSSPATVEEERDRKLLRTLEQRLKFVELAHERWEAGPAKGGSPNRNPDSTPTQLLNTLEEQPLEILGQQLLESLGKHLMADMTQQLRDFQQQVWENLEQMEQRLLVTMKQWLLEAMYQYISETIRQELLAAMDQQIAEVLEQRLSKTAERLPTKLPVKQALAISEQRRLAVLDHNFTKLHGYPSSRLSETQVFKSLEQRCMESLKPQLINKLMPQFEARIKEASRATRTLVKSRMSNLEGRMLPALHEKDEQVMDLQVAQERMTQSLENIAERLEMLVERNKALEVKSDELKHMVGLREAIDATDIDSPNSPPQTPPCFMGNEATSPDSEGASNKRRRLEKSLERVQSGGSSAAGDVNFRKSKKPPFGRILKMEIFIRNMEDSSRDSFTSVFRKELQMPESVKDAMSATLLYTYEGRAMVTGKANIHGCLRSEFCSRSEWFIGQEEQAACMRCTKNGYACLLLTRRGQKRVLVLLPLIEELRTGLKVDQEGYWLSEQSEKKVQD</sequence>
<accession>A0A9P6GI38</accession>
<evidence type="ECO:0000313" key="4">
    <source>
        <dbReference type="Proteomes" id="UP000756921"/>
    </source>
</evidence>
<keyword evidence="1" id="KW-0175">Coiled coil</keyword>
<gene>
    <name evidence="3" type="ORF">PMIN01_05709</name>
</gene>